<proteinExistence type="predicted"/>
<sequence>MKLHKELAINGQPYVLVKNEVRLDAKSPGRATFTIQASAPVKGLVTLDIGYNGNTLQRHFIGYVERSTTASSGQQVLFCRELAAILANSLPLNLRHVDLRAVLVEIGQHTGLRFRVPDQPYAGVKAPFFYSLAAGYQAMDSLARVFNIPDFIWQKHNATVGGDMQEQIEGLRKSVAGVSQRLVAPKTWLGSEGINVLQVLCDLLDLVQQMNTQIADHTHGPTPIPGNTTDFVKNATKSGLLSGKIKVITS</sequence>
<evidence type="ECO:0000313" key="1">
    <source>
        <dbReference type="EMBL" id="MCF5656184.1"/>
    </source>
</evidence>
<dbReference type="AlphaFoldDB" id="A0AAP2S279"/>
<dbReference type="RefSeq" id="WP_236326041.1">
    <property type="nucleotide sequence ID" value="NZ_WJZX01000050.1"/>
</dbReference>
<reference evidence="1" key="1">
    <citation type="submission" date="2019-11" db="EMBL/GenBank/DDBJ databases">
        <title>Epiphytic Pseudomonas syringae from cherry orchards.</title>
        <authorList>
            <person name="Hulin M.T."/>
        </authorList>
    </citation>
    <scope>NUCLEOTIDE SEQUENCE</scope>
    <source>
        <strain evidence="1">PA-2-1F</strain>
    </source>
</reference>
<gene>
    <name evidence="1" type="ORF">GIV46_14295</name>
</gene>
<name>A0AAP2S279_9PSED</name>
<protein>
    <submittedName>
        <fullName evidence="1">Uncharacterized protein</fullName>
    </submittedName>
</protein>
<dbReference type="EMBL" id="WJZX01000050">
    <property type="protein sequence ID" value="MCF5656184.1"/>
    <property type="molecule type" value="Genomic_DNA"/>
</dbReference>
<comment type="caution">
    <text evidence="1">The sequence shown here is derived from an EMBL/GenBank/DDBJ whole genome shotgun (WGS) entry which is preliminary data.</text>
</comment>
<organism evidence="1 2">
    <name type="scientific">Pseudomonas poae</name>
    <dbReference type="NCBI Taxonomy" id="200451"/>
    <lineage>
        <taxon>Bacteria</taxon>
        <taxon>Pseudomonadati</taxon>
        <taxon>Pseudomonadota</taxon>
        <taxon>Gammaproteobacteria</taxon>
        <taxon>Pseudomonadales</taxon>
        <taxon>Pseudomonadaceae</taxon>
        <taxon>Pseudomonas</taxon>
    </lineage>
</organism>
<accession>A0AAP2S279</accession>
<evidence type="ECO:0000313" key="2">
    <source>
        <dbReference type="Proteomes" id="UP000814126"/>
    </source>
</evidence>
<dbReference type="Proteomes" id="UP000814126">
    <property type="component" value="Unassembled WGS sequence"/>
</dbReference>